<feature type="transmembrane region" description="Helical" evidence="1">
    <location>
        <begin position="54"/>
        <end position="75"/>
    </location>
</feature>
<proteinExistence type="predicted"/>
<dbReference type="EMBL" id="LRBG01000039">
    <property type="protein sequence ID" value="KXU82160.1"/>
    <property type="molecule type" value="Genomic_DNA"/>
</dbReference>
<evidence type="ECO:0000313" key="2">
    <source>
        <dbReference type="EMBL" id="KXU82160.1"/>
    </source>
</evidence>
<protein>
    <submittedName>
        <fullName evidence="2">Uncharacterized protein</fullName>
    </submittedName>
</protein>
<dbReference type="AlphaFoldDB" id="A0A149PAW7"/>
<dbReference type="Proteomes" id="UP000075613">
    <property type="component" value="Unassembled WGS sequence"/>
</dbReference>
<keyword evidence="1" id="KW-0812">Transmembrane</keyword>
<organism evidence="2 3">
    <name type="scientific">Paraburkholderia monticola</name>
    <dbReference type="NCBI Taxonomy" id="1399968"/>
    <lineage>
        <taxon>Bacteria</taxon>
        <taxon>Pseudomonadati</taxon>
        <taxon>Pseudomonadota</taxon>
        <taxon>Betaproteobacteria</taxon>
        <taxon>Burkholderiales</taxon>
        <taxon>Burkholderiaceae</taxon>
        <taxon>Paraburkholderia</taxon>
    </lineage>
</organism>
<reference evidence="2 3" key="1">
    <citation type="journal article" date="2015" name="Int. J. Syst. Evol. Microbiol.">
        <title>Burkholderia monticola sp. nov., isolated from mountain soil.</title>
        <authorList>
            <person name="Baek I."/>
            <person name="Seo B."/>
            <person name="Lee I."/>
            <person name="Yi H."/>
            <person name="Chun J."/>
        </authorList>
    </citation>
    <scope>NUCLEOTIDE SEQUENCE [LARGE SCALE GENOMIC DNA]</scope>
    <source>
        <strain evidence="2 3">JC2948</strain>
    </source>
</reference>
<name>A0A149PAW7_9BURK</name>
<keyword evidence="3" id="KW-1185">Reference proteome</keyword>
<dbReference type="OrthoDB" id="9102192at2"/>
<sequence>MVTLAHRFCKLVFFFALFFLSVRYVHTYPSPMTLEQQQILIEVSEKLGVTDYELFYIGTMIAVDFIVAIVLYVTIMKIWQGYRLKQRSTLEH</sequence>
<comment type="caution">
    <text evidence="2">The sequence shown here is derived from an EMBL/GenBank/DDBJ whole genome shotgun (WGS) entry which is preliminary data.</text>
</comment>
<keyword evidence="1" id="KW-0472">Membrane</keyword>
<gene>
    <name evidence="2" type="ORF">CI15_31775</name>
</gene>
<accession>A0A149PAW7</accession>
<keyword evidence="1" id="KW-1133">Transmembrane helix</keyword>
<evidence type="ECO:0000313" key="3">
    <source>
        <dbReference type="Proteomes" id="UP000075613"/>
    </source>
</evidence>
<evidence type="ECO:0000256" key="1">
    <source>
        <dbReference type="SAM" id="Phobius"/>
    </source>
</evidence>